<evidence type="ECO:0000256" key="2">
    <source>
        <dbReference type="RuleBase" id="RU003616"/>
    </source>
</evidence>
<organism evidence="5">
    <name type="scientific">Notodromas monacha</name>
    <dbReference type="NCBI Taxonomy" id="399045"/>
    <lineage>
        <taxon>Eukaryota</taxon>
        <taxon>Metazoa</taxon>
        <taxon>Ecdysozoa</taxon>
        <taxon>Arthropoda</taxon>
        <taxon>Crustacea</taxon>
        <taxon>Oligostraca</taxon>
        <taxon>Ostracoda</taxon>
        <taxon>Podocopa</taxon>
        <taxon>Podocopida</taxon>
        <taxon>Cypridocopina</taxon>
        <taxon>Cypridoidea</taxon>
        <taxon>Cyprididae</taxon>
        <taxon>Notodromas</taxon>
    </lineage>
</organism>
<evidence type="ECO:0000313" key="5">
    <source>
        <dbReference type="EMBL" id="CAD7279830.1"/>
    </source>
</evidence>
<dbReference type="InterPro" id="IPR008978">
    <property type="entry name" value="HSP20-like_chaperone"/>
</dbReference>
<dbReference type="Proteomes" id="UP000678499">
    <property type="component" value="Unassembled WGS sequence"/>
</dbReference>
<dbReference type="PROSITE" id="PS01031">
    <property type="entry name" value="SHSP"/>
    <property type="match status" value="1"/>
</dbReference>
<dbReference type="Gene3D" id="2.60.40.790">
    <property type="match status" value="1"/>
</dbReference>
<proteinExistence type="inferred from homology"/>
<dbReference type="SUPFAM" id="SSF49764">
    <property type="entry name" value="HSP20-like chaperones"/>
    <property type="match status" value="1"/>
</dbReference>
<dbReference type="GO" id="GO:0042026">
    <property type="term" value="P:protein refolding"/>
    <property type="evidence" value="ECO:0007669"/>
    <property type="project" value="TreeGrafter"/>
</dbReference>
<dbReference type="Pfam" id="PF00011">
    <property type="entry name" value="HSP20"/>
    <property type="match status" value="1"/>
</dbReference>
<gene>
    <name evidence="5" type="ORF">NMOB1V02_LOCUS7495</name>
</gene>
<dbReference type="GO" id="GO:0005634">
    <property type="term" value="C:nucleus"/>
    <property type="evidence" value="ECO:0007669"/>
    <property type="project" value="TreeGrafter"/>
</dbReference>
<name>A0A7R9BSP3_9CRUS</name>
<evidence type="ECO:0000313" key="6">
    <source>
        <dbReference type="Proteomes" id="UP000678499"/>
    </source>
</evidence>
<evidence type="ECO:0000256" key="3">
    <source>
        <dbReference type="SAM" id="MobiDB-lite"/>
    </source>
</evidence>
<dbReference type="CDD" id="cd06526">
    <property type="entry name" value="metazoan_ACD"/>
    <property type="match status" value="1"/>
</dbReference>
<dbReference type="EMBL" id="CAJPEX010001807">
    <property type="protein sequence ID" value="CAG0919982.1"/>
    <property type="molecule type" value="Genomic_DNA"/>
</dbReference>
<dbReference type="PANTHER" id="PTHR45640">
    <property type="entry name" value="HEAT SHOCK PROTEIN HSP-12.2-RELATED"/>
    <property type="match status" value="1"/>
</dbReference>
<evidence type="ECO:0000256" key="1">
    <source>
        <dbReference type="PROSITE-ProRule" id="PRU00285"/>
    </source>
</evidence>
<dbReference type="PANTHER" id="PTHR45640:SF26">
    <property type="entry name" value="RE23625P"/>
    <property type="match status" value="1"/>
</dbReference>
<dbReference type="PRINTS" id="PR00299">
    <property type="entry name" value="ACRYSTALLIN"/>
</dbReference>
<dbReference type="GO" id="GO:0009408">
    <property type="term" value="P:response to heat"/>
    <property type="evidence" value="ECO:0007669"/>
    <property type="project" value="TreeGrafter"/>
</dbReference>
<dbReference type="GO" id="GO:0051082">
    <property type="term" value="F:unfolded protein binding"/>
    <property type="evidence" value="ECO:0007669"/>
    <property type="project" value="TreeGrafter"/>
</dbReference>
<dbReference type="GO" id="GO:0005737">
    <property type="term" value="C:cytoplasm"/>
    <property type="evidence" value="ECO:0007669"/>
    <property type="project" value="TreeGrafter"/>
</dbReference>
<keyword evidence="6" id="KW-1185">Reference proteome</keyword>
<dbReference type="OrthoDB" id="10058145at2759"/>
<protein>
    <recommendedName>
        <fullName evidence="4">SHSP domain-containing protein</fullName>
    </recommendedName>
</protein>
<dbReference type="InterPro" id="IPR002068">
    <property type="entry name" value="A-crystallin/Hsp20_dom"/>
</dbReference>
<feature type="region of interest" description="Disordered" evidence="3">
    <location>
        <begin position="134"/>
        <end position="155"/>
    </location>
</feature>
<dbReference type="InterPro" id="IPR001436">
    <property type="entry name" value="Alpha-crystallin/sHSP_animal"/>
</dbReference>
<feature type="compositionally biased region" description="Basic and acidic residues" evidence="3">
    <location>
        <begin position="135"/>
        <end position="155"/>
    </location>
</feature>
<accession>A0A7R9BSP3</accession>
<feature type="domain" description="SHSP" evidence="4">
    <location>
        <begin position="36"/>
        <end position="145"/>
    </location>
</feature>
<dbReference type="EMBL" id="OA883844">
    <property type="protein sequence ID" value="CAD7279830.1"/>
    <property type="molecule type" value="Genomic_DNA"/>
</dbReference>
<reference evidence="5" key="1">
    <citation type="submission" date="2020-11" db="EMBL/GenBank/DDBJ databases">
        <authorList>
            <person name="Tran Van P."/>
        </authorList>
    </citation>
    <scope>NUCLEOTIDE SEQUENCE</scope>
</reference>
<sequence length="155" mass="17813">MLRSAWNPWAMNLMSDWNRTNSLMNQSSQPSIDDMFMPMDYWSPMWNRALTEDGEVILDVKQFKPEEVNVKTLDKFVVIEGNHEEKEDEHGSSIERHFVRKYLLPEGVKPESVSCSLSSDGVLSISAPKQAALEAKSEERKVEIQRSDKPALKEK</sequence>
<evidence type="ECO:0000259" key="4">
    <source>
        <dbReference type="PROSITE" id="PS01031"/>
    </source>
</evidence>
<dbReference type="AlphaFoldDB" id="A0A7R9BSP3"/>
<comment type="similarity">
    <text evidence="1 2">Belongs to the small heat shock protein (HSP20) family.</text>
</comment>